<reference evidence="6" key="1">
    <citation type="submission" date="2022-05" db="EMBL/GenBank/DDBJ databases">
        <title>The Musa troglodytarum L. genome provides insights into the mechanism of non-climacteric behaviour and enrichment of carotenoids.</title>
        <authorList>
            <person name="Wang J."/>
        </authorList>
    </citation>
    <scope>NUCLEOTIDE SEQUENCE</scope>
    <source>
        <tissue evidence="6">Leaf</tissue>
    </source>
</reference>
<evidence type="ECO:0000259" key="5">
    <source>
        <dbReference type="PROSITE" id="PS51634"/>
    </source>
</evidence>
<feature type="region of interest" description="Disordered" evidence="4">
    <location>
        <begin position="215"/>
        <end position="240"/>
    </location>
</feature>
<accession>A0A9E7F8E4</accession>
<evidence type="ECO:0000256" key="1">
    <source>
        <dbReference type="ARBA" id="ARBA00004123"/>
    </source>
</evidence>
<feature type="compositionally biased region" description="Basic and acidic residues" evidence="4">
    <location>
        <begin position="440"/>
        <end position="460"/>
    </location>
</feature>
<evidence type="ECO:0000256" key="3">
    <source>
        <dbReference type="ARBA" id="ARBA00023242"/>
    </source>
</evidence>
<feature type="region of interest" description="Disordered" evidence="4">
    <location>
        <begin position="1100"/>
        <end position="1161"/>
    </location>
</feature>
<dbReference type="PANTHER" id="PTHR46159">
    <property type="entry name" value="PROTEIN TESMIN/TSO1-LIKE CXC 2"/>
    <property type="match status" value="1"/>
</dbReference>
<dbReference type="PROSITE" id="PS51634">
    <property type="entry name" value="CRC"/>
    <property type="match status" value="1"/>
</dbReference>
<name>A0A9E7F8E4_9LILI</name>
<feature type="region of interest" description="Disordered" evidence="4">
    <location>
        <begin position="1221"/>
        <end position="1252"/>
    </location>
</feature>
<dbReference type="GO" id="GO:0005634">
    <property type="term" value="C:nucleus"/>
    <property type="evidence" value="ECO:0007669"/>
    <property type="project" value="UniProtKB-SubCell"/>
</dbReference>
<dbReference type="Pfam" id="PF03638">
    <property type="entry name" value="TCR"/>
    <property type="match status" value="2"/>
</dbReference>
<feature type="region of interest" description="Disordered" evidence="4">
    <location>
        <begin position="1176"/>
        <end position="1195"/>
    </location>
</feature>
<keyword evidence="3" id="KW-0539">Nucleus</keyword>
<keyword evidence="7" id="KW-1185">Reference proteome</keyword>
<dbReference type="InterPro" id="IPR033467">
    <property type="entry name" value="Tesmin/TSO1-like_CXC"/>
</dbReference>
<dbReference type="InterPro" id="IPR005172">
    <property type="entry name" value="CRC"/>
</dbReference>
<dbReference type="EMBL" id="CP097504">
    <property type="protein sequence ID" value="URD90848.1"/>
    <property type="molecule type" value="Genomic_DNA"/>
</dbReference>
<dbReference type="Proteomes" id="UP001055439">
    <property type="component" value="Chromosome 2"/>
</dbReference>
<feature type="domain" description="CRC" evidence="5">
    <location>
        <begin position="779"/>
        <end position="905"/>
    </location>
</feature>
<dbReference type="SMART" id="SM01114">
    <property type="entry name" value="CXC"/>
    <property type="match status" value="2"/>
</dbReference>
<feature type="region of interest" description="Disordered" evidence="4">
    <location>
        <begin position="435"/>
        <end position="463"/>
    </location>
</feature>
<protein>
    <recommendedName>
        <fullName evidence="5">CRC domain-containing protein</fullName>
    </recommendedName>
</protein>
<evidence type="ECO:0000313" key="7">
    <source>
        <dbReference type="Proteomes" id="UP001055439"/>
    </source>
</evidence>
<evidence type="ECO:0000256" key="2">
    <source>
        <dbReference type="ARBA" id="ARBA00007267"/>
    </source>
</evidence>
<organism evidence="6 7">
    <name type="scientific">Musa troglodytarum</name>
    <name type="common">fe'i banana</name>
    <dbReference type="NCBI Taxonomy" id="320322"/>
    <lineage>
        <taxon>Eukaryota</taxon>
        <taxon>Viridiplantae</taxon>
        <taxon>Streptophyta</taxon>
        <taxon>Embryophyta</taxon>
        <taxon>Tracheophyta</taxon>
        <taxon>Spermatophyta</taxon>
        <taxon>Magnoliopsida</taxon>
        <taxon>Liliopsida</taxon>
        <taxon>Zingiberales</taxon>
        <taxon>Musaceae</taxon>
        <taxon>Musa</taxon>
    </lineage>
</organism>
<dbReference type="AlphaFoldDB" id="A0A9E7F8E4"/>
<dbReference type="GO" id="GO:0003700">
    <property type="term" value="F:DNA-binding transcription factor activity"/>
    <property type="evidence" value="ECO:0007669"/>
    <property type="project" value="InterPro"/>
</dbReference>
<comment type="similarity">
    <text evidence="2">Belongs to the lin-54 family.</text>
</comment>
<sequence length="1268" mass="139966">MGHHVLIRQFGSVHVLFSNFNVPALAHLIPPPPTISPLTRPQRSEPKIQFNNIIKREGKNKKEKKRNSRAHSLTRFDHFSPRKGGIRVWGRHGFPRCPQEFRLHRLRLRLLSTDQGFCRDLFSPDLDSPFSSYVSNLSPIHQVNASHGLPTYGDLSFPSPEPVFKSPHFIQPRKSDIVKSSQSLALDAVAKFSLRHSADATTLSRDMLRCKSHGSVSTVKLTPSGHESEGEGNPSPEHETCGGSSTCVDAFLADTLEICGDNSVSPECSKQSAELPQNVHGSCISPNENIIESNKNRSDHLQAVSPLASAFVDRFIADPIEHSDLPDLQSQQAVVLPQHLCSVCISTEEMNSEIHVSPVKKSFASEATEWLNSSSNAEKDLKRDEASFLVNLSLKDDKPKMADEGKESHKIALDEPLVPITTDNCMDTDLSMASQANQNKTDDVSLKLDDKGKDVSDEKPTNTSDFCHNSRGILQICAAGEQGVLYSSPQFLPELLQDVQVVGHDPDVSGESIVSADNQTPYDEDTAQLQRGMRKRLQFEAIENHKTDGECKKLIKNFICDITSEEPLEISLDMNTSDPSHVKPIEASGMKQGSQLISQGHLCKSVDRVDVSGQKKGDSSVTDPRPSGIGLHLNTVGSVGHNNCSMMVQALGKDSCMEKSFLGNSEQITRGSNSELVSPGLTGKISVTLTANSEKPMPDNTCDDTGDKHLQNDVMELTISHQTPQCTKPIECSMQPRLTDQYVTPCSLKRPLSVDDSKLNLSSQSSPRKKRKKASDNEGQKRCSCKRSKCLKLYCDCFAAGTFCSEVCGCQQCINRPENEDTIHEARQQIESRNPLAFAPKVVLYVSNPPKDSEESTGTTPSSARHKRGCNCKKSLCLKKYCECYQAGVGCSFGCRCEGCKNTFGRKDGCADIIEVEHMKSKEQKLVRDPSTETSKEKLVTRDVNSRLSPLTPSIQSSNGVDVPKSLLPITYYASPETSASAIQCFEGSPGSPMNMISKSTFEMAREDNMLLVPYDQEIDFDIKVDTFSPGWDGFPDICNFSPLPNPPPSNDGASVSFKTKEPKILQTRLFQGSSLVGTPLRWRSSPVTPLPQFGKSKILLEPDSANGPNKSVGDDAPEVLEDPCSPIKAVTASSPKQKRVSPPKRLFQETRSSSSSGLRSGRKFILQSVPSFPPLTPYSKNSRGSAERDYENSQFPEVFDDCMSQPYDLFRKDMLHRNCGPKEEEKSSQFDLQTLRFKGNIQHPKETRKRNADWYQCHRPESCDIAE</sequence>
<proteinExistence type="inferred from homology"/>
<evidence type="ECO:0000256" key="4">
    <source>
        <dbReference type="SAM" id="MobiDB-lite"/>
    </source>
</evidence>
<dbReference type="OrthoDB" id="6283463at2759"/>
<feature type="region of interest" description="Disordered" evidence="4">
    <location>
        <begin position="848"/>
        <end position="868"/>
    </location>
</feature>
<gene>
    <name evidence="6" type="ORF">MUK42_28176</name>
</gene>
<dbReference type="PANTHER" id="PTHR46159:SF6">
    <property type="entry name" value="OS12G0605300 PROTEIN"/>
    <property type="match status" value="1"/>
</dbReference>
<dbReference type="InterPro" id="IPR044522">
    <property type="entry name" value="TSO1-like"/>
</dbReference>
<evidence type="ECO:0000313" key="6">
    <source>
        <dbReference type="EMBL" id="URD90848.1"/>
    </source>
</evidence>
<comment type="subcellular location">
    <subcellularLocation>
        <location evidence="1">Nucleus</location>
    </subcellularLocation>
</comment>